<dbReference type="InterPro" id="IPR001296">
    <property type="entry name" value="Glyco_trans_1"/>
</dbReference>
<dbReference type="CDD" id="cd03808">
    <property type="entry name" value="GT4_CapM-like"/>
    <property type="match status" value="1"/>
</dbReference>
<dbReference type="Proteomes" id="UP001595528">
    <property type="component" value="Unassembled WGS sequence"/>
</dbReference>
<dbReference type="PANTHER" id="PTHR12526">
    <property type="entry name" value="GLYCOSYLTRANSFERASE"/>
    <property type="match status" value="1"/>
</dbReference>
<dbReference type="Pfam" id="PF13477">
    <property type="entry name" value="Glyco_trans_4_2"/>
    <property type="match status" value="1"/>
</dbReference>
<proteinExistence type="predicted"/>
<dbReference type="EMBL" id="JBHRTR010000020">
    <property type="protein sequence ID" value="MFC3227234.1"/>
    <property type="molecule type" value="Genomic_DNA"/>
</dbReference>
<sequence>MTDRQAGQANPRGRILYLSHEALFFTTHRMPVGVAMREAGFDVHVAAPPDPRGIERIERAGLTFHPIPLARGGRNPLAELKLLASISYIVGQVEPDLVHHVSMKPVIWGGIATRLLGVPAVVHAITGLGYLFIRSGPVAWAQRQAVKALFRFAIGHGNGRVIFQNGDDRDLFLRHRLARPERIVMIRGCGVDMTEFSPAPEPEGPPVVMFPARLIGDKGLNEFIAAARILKDRGSPARFVLVGRHDPQNPTDVGAEQVAAWQAEGLVEVRGYSDAMQATLNEAHIVCLPSYREGLPRTLIEAAACGRAIVTTDVPGCREVVRHGENGLLVPVRDGAALAEALAALVDDPARRRQMAARGREIAMAEFSVERFVAESMDCYRAVLPAGRLP</sequence>
<dbReference type="InterPro" id="IPR028098">
    <property type="entry name" value="Glyco_trans_4-like_N"/>
</dbReference>
<reference evidence="4" key="1">
    <citation type="journal article" date="2019" name="Int. J. Syst. Evol. Microbiol.">
        <title>The Global Catalogue of Microorganisms (GCM) 10K type strain sequencing project: providing services to taxonomists for standard genome sequencing and annotation.</title>
        <authorList>
            <consortium name="The Broad Institute Genomics Platform"/>
            <consortium name="The Broad Institute Genome Sequencing Center for Infectious Disease"/>
            <person name="Wu L."/>
            <person name="Ma J."/>
        </authorList>
    </citation>
    <scope>NUCLEOTIDE SEQUENCE [LARGE SCALE GENOMIC DNA]</scope>
    <source>
        <strain evidence="4">KCTC 42964</strain>
    </source>
</reference>
<dbReference type="PANTHER" id="PTHR12526:SF638">
    <property type="entry name" value="SPORE COAT PROTEIN SA"/>
    <property type="match status" value="1"/>
</dbReference>
<dbReference type="Pfam" id="PF00534">
    <property type="entry name" value="Glycos_transf_1"/>
    <property type="match status" value="1"/>
</dbReference>
<dbReference type="SUPFAM" id="SSF53756">
    <property type="entry name" value="UDP-Glycosyltransferase/glycogen phosphorylase"/>
    <property type="match status" value="1"/>
</dbReference>
<keyword evidence="4" id="KW-1185">Reference proteome</keyword>
<comment type="caution">
    <text evidence="3">The sequence shown here is derived from an EMBL/GenBank/DDBJ whole genome shotgun (WGS) entry which is preliminary data.</text>
</comment>
<feature type="domain" description="Glycosyltransferase subfamily 4-like N-terminal" evidence="2">
    <location>
        <begin position="14"/>
        <end position="153"/>
    </location>
</feature>
<evidence type="ECO:0000259" key="1">
    <source>
        <dbReference type="Pfam" id="PF00534"/>
    </source>
</evidence>
<protein>
    <submittedName>
        <fullName evidence="3">Glycosyltransferase family 4 protein</fullName>
    </submittedName>
</protein>
<gene>
    <name evidence="3" type="ORF">ACFOGJ_08345</name>
</gene>
<dbReference type="Gene3D" id="3.40.50.2000">
    <property type="entry name" value="Glycogen Phosphorylase B"/>
    <property type="match status" value="2"/>
</dbReference>
<dbReference type="RefSeq" id="WP_379899396.1">
    <property type="nucleotide sequence ID" value="NZ_JBHRTR010000020.1"/>
</dbReference>
<accession>A0ABV7KYM6</accession>
<name>A0ABV7KYM6_9PROT</name>
<evidence type="ECO:0000313" key="4">
    <source>
        <dbReference type="Proteomes" id="UP001595528"/>
    </source>
</evidence>
<evidence type="ECO:0000313" key="3">
    <source>
        <dbReference type="EMBL" id="MFC3227234.1"/>
    </source>
</evidence>
<organism evidence="3 4">
    <name type="scientific">Marinibaculum pumilum</name>
    <dbReference type="NCBI Taxonomy" id="1766165"/>
    <lineage>
        <taxon>Bacteria</taxon>
        <taxon>Pseudomonadati</taxon>
        <taxon>Pseudomonadota</taxon>
        <taxon>Alphaproteobacteria</taxon>
        <taxon>Rhodospirillales</taxon>
        <taxon>Rhodospirillaceae</taxon>
        <taxon>Marinibaculum</taxon>
    </lineage>
</organism>
<feature type="domain" description="Glycosyl transferase family 1" evidence="1">
    <location>
        <begin position="198"/>
        <end position="361"/>
    </location>
</feature>
<evidence type="ECO:0000259" key="2">
    <source>
        <dbReference type="Pfam" id="PF13477"/>
    </source>
</evidence>